<sequence length="445" mass="48063">MITGRAAVLVAVGAVVVGLAGLFGDPTGSGPWIAAGVIVALVALLCLADLAVAAPLNAIRLSRTGEKAIWLGESTSVDLIVHNDSPRFLRARVRDAWVPSAGATPFDHEAGVEPGDRLTLTTRLTPTRRGDRPAVRVTVRSYGPLGFAYRQARAGFYRQRTPAFTLRVYPRFESRRLLPEKLSRLRVLDGSVVTRGRGQGTEFDNLREYVIGDDVRSIDWRASARRSDVVVRTWRPERDRRVLCVLDTGRTSAARIGDEPRLDAAIDAALLLAMLAARAGDRVDLLAVDTAVRASVANPGKRTLLWQLVSAMAPLQPALVETDFGLVAGEVLRRERKRALVVLFTALEPGALAEGLLPVLPRLATRHKVVVAAVHDPALQALASAKPHTAADVYTAAAAHRALAERDRVRTALVRYGVEVVDAPVELFASKVADQYLALKAIGRL</sequence>
<keyword evidence="1" id="KW-0472">Membrane</keyword>
<accession>A0A8J3YWN5</accession>
<feature type="transmembrane region" description="Helical" evidence="1">
    <location>
        <begin position="32"/>
        <end position="54"/>
    </location>
</feature>
<organism evidence="3 4">
    <name type="scientific">Virgisporangium aliadipatigenens</name>
    <dbReference type="NCBI Taxonomy" id="741659"/>
    <lineage>
        <taxon>Bacteria</taxon>
        <taxon>Bacillati</taxon>
        <taxon>Actinomycetota</taxon>
        <taxon>Actinomycetes</taxon>
        <taxon>Micromonosporales</taxon>
        <taxon>Micromonosporaceae</taxon>
        <taxon>Virgisporangium</taxon>
    </lineage>
</organism>
<dbReference type="InterPro" id="IPR002881">
    <property type="entry name" value="DUF58"/>
</dbReference>
<name>A0A8J3YWN5_9ACTN</name>
<dbReference type="Pfam" id="PF01882">
    <property type="entry name" value="DUF58"/>
    <property type="match status" value="1"/>
</dbReference>
<evidence type="ECO:0000259" key="2">
    <source>
        <dbReference type="Pfam" id="PF01882"/>
    </source>
</evidence>
<proteinExistence type="predicted"/>
<evidence type="ECO:0000313" key="3">
    <source>
        <dbReference type="EMBL" id="GIJ51053.1"/>
    </source>
</evidence>
<dbReference type="EMBL" id="BOPF01000043">
    <property type="protein sequence ID" value="GIJ51053.1"/>
    <property type="molecule type" value="Genomic_DNA"/>
</dbReference>
<dbReference type="PANTHER" id="PTHR33608">
    <property type="entry name" value="BLL2464 PROTEIN"/>
    <property type="match status" value="1"/>
</dbReference>
<dbReference type="AlphaFoldDB" id="A0A8J3YWN5"/>
<dbReference type="PANTHER" id="PTHR33608:SF3">
    <property type="entry name" value="SLR2013 PROTEIN"/>
    <property type="match status" value="1"/>
</dbReference>
<gene>
    <name evidence="3" type="ORF">Val02_79390</name>
</gene>
<keyword evidence="1" id="KW-0812">Transmembrane</keyword>
<feature type="domain" description="DUF58" evidence="2">
    <location>
        <begin position="206"/>
        <end position="393"/>
    </location>
</feature>
<protein>
    <submittedName>
        <fullName evidence="3">Lipoprotein</fullName>
    </submittedName>
</protein>
<keyword evidence="3" id="KW-0449">Lipoprotein</keyword>
<evidence type="ECO:0000256" key="1">
    <source>
        <dbReference type="SAM" id="Phobius"/>
    </source>
</evidence>
<reference evidence="3" key="1">
    <citation type="submission" date="2021-01" db="EMBL/GenBank/DDBJ databases">
        <title>Whole genome shotgun sequence of Virgisporangium aliadipatigenens NBRC 105644.</title>
        <authorList>
            <person name="Komaki H."/>
            <person name="Tamura T."/>
        </authorList>
    </citation>
    <scope>NUCLEOTIDE SEQUENCE</scope>
    <source>
        <strain evidence="3">NBRC 105644</strain>
    </source>
</reference>
<dbReference type="Proteomes" id="UP000619260">
    <property type="component" value="Unassembled WGS sequence"/>
</dbReference>
<keyword evidence="1" id="KW-1133">Transmembrane helix</keyword>
<comment type="caution">
    <text evidence="3">The sequence shown here is derived from an EMBL/GenBank/DDBJ whole genome shotgun (WGS) entry which is preliminary data.</text>
</comment>
<dbReference type="RefSeq" id="WP_203904460.1">
    <property type="nucleotide sequence ID" value="NZ_BOPF01000043.1"/>
</dbReference>
<keyword evidence="4" id="KW-1185">Reference proteome</keyword>
<evidence type="ECO:0000313" key="4">
    <source>
        <dbReference type="Proteomes" id="UP000619260"/>
    </source>
</evidence>